<evidence type="ECO:0000313" key="2">
    <source>
        <dbReference type="EMBL" id="AWW00814.1"/>
    </source>
</evidence>
<dbReference type="OrthoDB" id="9814399at2"/>
<dbReference type="Gene3D" id="2.40.128.520">
    <property type="match status" value="1"/>
</dbReference>
<reference evidence="2 3" key="1">
    <citation type="submission" date="2018-05" db="EMBL/GenBank/DDBJ databases">
        <title>Complete genome sequence of Arcticibacterium luteifluviistationis SM1504T, a cytophagaceae bacterium isolated from Arctic surface seawater.</title>
        <authorList>
            <person name="Li Y."/>
            <person name="Qin Q.-L."/>
        </authorList>
    </citation>
    <scope>NUCLEOTIDE SEQUENCE [LARGE SCALE GENOMIC DNA]</scope>
    <source>
        <strain evidence="2 3">SM1504</strain>
    </source>
</reference>
<dbReference type="InterPro" id="IPR019223">
    <property type="entry name" value="DUF2147"/>
</dbReference>
<proteinExistence type="predicted"/>
<dbReference type="Proteomes" id="UP000249873">
    <property type="component" value="Chromosome"/>
</dbReference>
<name>A0A2Z4GIR4_9BACT</name>
<protein>
    <submittedName>
        <fullName evidence="2">DUF2147 domain-containing protein</fullName>
    </submittedName>
</protein>
<dbReference type="KEGG" id="als:DJ013_05330"/>
<dbReference type="EMBL" id="CP029480">
    <property type="protein sequence ID" value="AWW00814.1"/>
    <property type="molecule type" value="Genomic_DNA"/>
</dbReference>
<evidence type="ECO:0000259" key="1">
    <source>
        <dbReference type="Pfam" id="PF09917"/>
    </source>
</evidence>
<dbReference type="PANTHER" id="PTHR36919:SF2">
    <property type="entry name" value="BLL6627 PROTEIN"/>
    <property type="match status" value="1"/>
</dbReference>
<dbReference type="PANTHER" id="PTHR36919">
    <property type="entry name" value="BLR1215 PROTEIN"/>
    <property type="match status" value="1"/>
</dbReference>
<sequence length="132" mass="15043">MAISFISNAQKLTEGTWFNEEKTSRVQFYMDGDKLSCKIVWLKEPNENGKPRLDAKNPKASLATKPLMGLVFLKGFEKEDENTWEEGTIYDPRNGKTYSCTITEVSTEKLEVRGYIGFSLLGRTSHLIRATR</sequence>
<dbReference type="Pfam" id="PF09917">
    <property type="entry name" value="DUF2147"/>
    <property type="match status" value="1"/>
</dbReference>
<keyword evidence="3" id="KW-1185">Reference proteome</keyword>
<dbReference type="AlphaFoldDB" id="A0A2Z4GIR4"/>
<evidence type="ECO:0000313" key="3">
    <source>
        <dbReference type="Proteomes" id="UP000249873"/>
    </source>
</evidence>
<organism evidence="2 3">
    <name type="scientific">Arcticibacterium luteifluviistationis</name>
    <dbReference type="NCBI Taxonomy" id="1784714"/>
    <lineage>
        <taxon>Bacteria</taxon>
        <taxon>Pseudomonadati</taxon>
        <taxon>Bacteroidota</taxon>
        <taxon>Cytophagia</taxon>
        <taxon>Cytophagales</taxon>
        <taxon>Leadbetterellaceae</taxon>
        <taxon>Arcticibacterium</taxon>
    </lineage>
</organism>
<accession>A0A2Z4GIR4</accession>
<gene>
    <name evidence="2" type="ORF">DJ013_05330</name>
</gene>
<feature type="domain" description="DUF2147" evidence="1">
    <location>
        <begin position="15"/>
        <end position="127"/>
    </location>
</feature>